<dbReference type="Proteomes" id="UP000192257">
    <property type="component" value="Unassembled WGS sequence"/>
</dbReference>
<dbReference type="OrthoDB" id="2096280at2759"/>
<accession>A0A1X0P414</accession>
<keyword evidence="2" id="KW-0282">Flagellum</keyword>
<dbReference type="RefSeq" id="XP_028885469.1">
    <property type="nucleotide sequence ID" value="XM_029023445.1"/>
</dbReference>
<dbReference type="AlphaFoldDB" id="A0A1X0P414"/>
<dbReference type="EMBL" id="NBCO01000006">
    <property type="protein sequence ID" value="ORC91403.1"/>
    <property type="molecule type" value="Genomic_DNA"/>
</dbReference>
<comment type="caution">
    <text evidence="2">The sequence shown here is derived from an EMBL/GenBank/DDBJ whole genome shotgun (WGS) entry which is preliminary data.</text>
</comment>
<keyword evidence="2" id="KW-0969">Cilium</keyword>
<sequence>MTSPSCTVYENVLGGTRPRRHIAPQIRPAGLVVGRDCGTVAELTSNYYKARRETPDLIKSYRRGGEVGRTWRHYGIARDPPVDENIRHGIKGVVGEGARGCLQPPHDRMTALMEEQLECMYLSNIRKPLGHAPAPTYEITVPRDGFGVHSDHSESVKRVVYGGKDVDVLHPVGERKDRGYDWEKTGIDPTQFCFGKTVGASAMNTTANVTAADVMRESQPVSTVLPKLVKDYQSTSKSEIGKPRRYGFHNAQFEETAEQRAVQRSRLGDGDAAREVLSSWAIHPATLKAYEERIARETADALETMKELTATTVDDDSNKTRSRYECSFDGKRRGKAVALTELDDDVRAPHLLYPCHYVQLGVKSKYFAGGRTLEDIRSLCKKIDFHISDEQIEEVFRSIALDDRCGIEQFKNKAIDMGYLV</sequence>
<keyword evidence="3" id="KW-1185">Reference proteome</keyword>
<dbReference type="GeneID" id="39983225"/>
<evidence type="ECO:0000259" key="1">
    <source>
        <dbReference type="Pfam" id="PF25325"/>
    </source>
</evidence>
<gene>
    <name evidence="2" type="ORF">TM35_000064080</name>
</gene>
<organism evidence="2 3">
    <name type="scientific">Trypanosoma theileri</name>
    <dbReference type="NCBI Taxonomy" id="67003"/>
    <lineage>
        <taxon>Eukaryota</taxon>
        <taxon>Discoba</taxon>
        <taxon>Euglenozoa</taxon>
        <taxon>Kinetoplastea</taxon>
        <taxon>Metakinetoplastina</taxon>
        <taxon>Trypanosomatida</taxon>
        <taxon>Trypanosomatidae</taxon>
        <taxon>Trypanosoma</taxon>
    </lineage>
</organism>
<evidence type="ECO:0000313" key="3">
    <source>
        <dbReference type="Proteomes" id="UP000192257"/>
    </source>
</evidence>
<protein>
    <submittedName>
        <fullName evidence="2">Flagella associated protein</fullName>
    </submittedName>
</protein>
<evidence type="ECO:0000313" key="2">
    <source>
        <dbReference type="EMBL" id="ORC91403.1"/>
    </source>
</evidence>
<dbReference type="InterPro" id="IPR057428">
    <property type="entry name" value="EFHB_EF-hand_C"/>
</dbReference>
<dbReference type="Pfam" id="PF25325">
    <property type="entry name" value="EF-hand_EFHB_C"/>
    <property type="match status" value="1"/>
</dbReference>
<dbReference type="VEuPathDB" id="TriTrypDB:TM35_000064080"/>
<dbReference type="STRING" id="67003.A0A1X0P414"/>
<feature type="domain" description="EFHB C-terminal EF-hand" evidence="1">
    <location>
        <begin position="350"/>
        <end position="414"/>
    </location>
</feature>
<name>A0A1X0P414_9TRYP</name>
<keyword evidence="2" id="KW-0966">Cell projection</keyword>
<proteinExistence type="predicted"/>
<reference evidence="2 3" key="1">
    <citation type="submission" date="2017-03" db="EMBL/GenBank/DDBJ databases">
        <title>An alternative strategy for trypanosome survival in the mammalian bloodstream revealed through genome and transcriptome analysis of the ubiquitous bovine parasite Trypanosoma (Megatrypanum) theileri.</title>
        <authorList>
            <person name="Kelly S."/>
            <person name="Ivens A."/>
            <person name="Mott A."/>
            <person name="O'Neill E."/>
            <person name="Emms D."/>
            <person name="Macleod O."/>
            <person name="Voorheis P."/>
            <person name="Matthews J."/>
            <person name="Matthews K."/>
            <person name="Carrington M."/>
        </authorList>
    </citation>
    <scope>NUCLEOTIDE SEQUENCE [LARGE SCALE GENOMIC DNA]</scope>
    <source>
        <strain evidence="2">Edinburgh</strain>
    </source>
</reference>